<accession>A0A941ICQ1</accession>
<evidence type="ECO:0000256" key="1">
    <source>
        <dbReference type="SAM" id="SignalP"/>
    </source>
</evidence>
<reference evidence="2" key="1">
    <citation type="submission" date="2021-04" db="EMBL/GenBank/DDBJ databases">
        <title>Isolation and polyphasic classification of algal microorganism.</title>
        <authorList>
            <person name="Wang S."/>
        </authorList>
    </citation>
    <scope>NUCLEOTIDE SEQUENCE</scope>
    <source>
        <strain evidence="2">720a</strain>
    </source>
</reference>
<dbReference type="Proteomes" id="UP000675284">
    <property type="component" value="Unassembled WGS sequence"/>
</dbReference>
<proteinExistence type="predicted"/>
<dbReference type="PROSITE" id="PS51257">
    <property type="entry name" value="PROKAR_LIPOPROTEIN"/>
    <property type="match status" value="1"/>
</dbReference>
<keyword evidence="1" id="KW-0732">Signal</keyword>
<organism evidence="2 3">
    <name type="scientific">Virgibacillus salarius</name>
    <dbReference type="NCBI Taxonomy" id="447199"/>
    <lineage>
        <taxon>Bacteria</taxon>
        <taxon>Bacillati</taxon>
        <taxon>Bacillota</taxon>
        <taxon>Bacilli</taxon>
        <taxon>Bacillales</taxon>
        <taxon>Bacillaceae</taxon>
        <taxon>Virgibacillus</taxon>
    </lineage>
</organism>
<keyword evidence="3" id="KW-1185">Reference proteome</keyword>
<sequence length="109" mass="12905">MKKFCFIIILISFLFTACNESEENKEYASFLSDEEGKYALYVVSDDAITFEELQENDINNVKTFTQEKTMEDARLEEIEEAPTFIVFDTKDKVYKTNNRDDLFKFLQEH</sequence>
<protein>
    <submittedName>
        <fullName evidence="2">Uncharacterized protein</fullName>
    </submittedName>
</protein>
<dbReference type="EMBL" id="JAGSOT010000026">
    <property type="protein sequence ID" value="MBR7796380.1"/>
    <property type="molecule type" value="Genomic_DNA"/>
</dbReference>
<dbReference type="RefSeq" id="WP_166530373.1">
    <property type="nucleotide sequence ID" value="NZ_CP115959.1"/>
</dbReference>
<name>A0A941ICQ1_9BACI</name>
<evidence type="ECO:0000313" key="2">
    <source>
        <dbReference type="EMBL" id="MBR7796380.1"/>
    </source>
</evidence>
<gene>
    <name evidence="2" type="ORF">KCX74_10070</name>
</gene>
<dbReference type="AlphaFoldDB" id="A0A941ICQ1"/>
<feature type="chain" id="PRO_5039550106" evidence="1">
    <location>
        <begin position="18"/>
        <end position="109"/>
    </location>
</feature>
<comment type="caution">
    <text evidence="2">The sequence shown here is derived from an EMBL/GenBank/DDBJ whole genome shotgun (WGS) entry which is preliminary data.</text>
</comment>
<evidence type="ECO:0000313" key="3">
    <source>
        <dbReference type="Proteomes" id="UP000675284"/>
    </source>
</evidence>
<feature type="signal peptide" evidence="1">
    <location>
        <begin position="1"/>
        <end position="17"/>
    </location>
</feature>